<dbReference type="PATRIC" id="fig|317.174.peg.790"/>
<dbReference type="Proteomes" id="UP000028643">
    <property type="component" value="Unassembled WGS sequence"/>
</dbReference>
<reference evidence="1 2" key="1">
    <citation type="submission" date="2014-07" db="EMBL/GenBank/DDBJ databases">
        <title>Draft Genome Sequences of Environmental Pseudomonas syringae strains.</title>
        <authorList>
            <person name="Baltrus D.A."/>
            <person name="Berge O."/>
            <person name="Morris C."/>
        </authorList>
    </citation>
    <scope>NUCLEOTIDE SEQUENCE [LARGE SCALE GENOMIC DNA]</scope>
    <source>
        <strain evidence="1 2">CEB003</strain>
    </source>
</reference>
<dbReference type="EMBL" id="JPQT01000052">
    <property type="protein sequence ID" value="KFE54607.1"/>
    <property type="molecule type" value="Genomic_DNA"/>
</dbReference>
<dbReference type="AlphaFoldDB" id="A0A085VGP4"/>
<organism evidence="1 2">
    <name type="scientific">Pseudomonas syringae</name>
    <dbReference type="NCBI Taxonomy" id="317"/>
    <lineage>
        <taxon>Bacteria</taxon>
        <taxon>Pseudomonadati</taxon>
        <taxon>Pseudomonadota</taxon>
        <taxon>Gammaproteobacteria</taxon>
        <taxon>Pseudomonadales</taxon>
        <taxon>Pseudomonadaceae</taxon>
        <taxon>Pseudomonas</taxon>
    </lineage>
</organism>
<name>A0A085VGP4_PSESX</name>
<gene>
    <name evidence="1" type="ORF">IV02_03915</name>
</gene>
<proteinExistence type="predicted"/>
<protein>
    <submittedName>
        <fullName evidence="1">Uncharacterized protein</fullName>
    </submittedName>
</protein>
<accession>A0A085VGP4</accession>
<evidence type="ECO:0000313" key="2">
    <source>
        <dbReference type="Proteomes" id="UP000028643"/>
    </source>
</evidence>
<comment type="caution">
    <text evidence="1">The sequence shown here is derived from an EMBL/GenBank/DDBJ whole genome shotgun (WGS) entry which is preliminary data.</text>
</comment>
<sequence length="87" mass="9485">MALGLTGRYLGGQATQQEQRFAALGADPDQFAGWFYQAMKLFTLQLPFVGNQRVGFMSGNHRGGRSLFGNNTFESEGCLSGGLFDQN</sequence>
<evidence type="ECO:0000313" key="1">
    <source>
        <dbReference type="EMBL" id="KFE54607.1"/>
    </source>
</evidence>